<evidence type="ECO:0000313" key="10">
    <source>
        <dbReference type="Proteomes" id="UP000269883"/>
    </source>
</evidence>
<dbReference type="PROSITE" id="PS50880">
    <property type="entry name" value="TOPRIM"/>
    <property type="match status" value="1"/>
</dbReference>
<feature type="zinc finger region" description="C4-type" evidence="7">
    <location>
        <begin position="59"/>
        <end position="74"/>
    </location>
</feature>
<keyword evidence="3 7" id="KW-0863">Zinc-finger</keyword>
<sequence length="202" mass="22306">MQDQLPEALRVVVDQLSKLPGLGPKSALRAALELLKWPMPKAQGLGQSILELREKLFFCERCASLSDCNPCCICANPGRDDSQLMVVAEWDSLLTIEEGGFYKGKYLVLGGLLEPLANVSSSTLEVDRLVRRLDEGKVGEIILALGTTLEAETTASFIKDLVERRFPGVKISRLAQGIPLGAEVKYIDRETLRQSLQHRQDV</sequence>
<dbReference type="PANTHER" id="PTHR30446:SF0">
    <property type="entry name" value="RECOMBINATION PROTEIN RECR"/>
    <property type="match status" value="1"/>
</dbReference>
<dbReference type="GO" id="GO:0008270">
    <property type="term" value="F:zinc ion binding"/>
    <property type="evidence" value="ECO:0007669"/>
    <property type="project" value="UniProtKB-KW"/>
</dbReference>
<dbReference type="SUPFAM" id="SSF111304">
    <property type="entry name" value="Recombination protein RecR"/>
    <property type="match status" value="1"/>
</dbReference>
<keyword evidence="5 7" id="KW-0233">DNA recombination</keyword>
<dbReference type="HAMAP" id="MF_00017">
    <property type="entry name" value="RecR"/>
    <property type="match status" value="1"/>
</dbReference>
<protein>
    <recommendedName>
        <fullName evidence="7">Recombination protein RecR</fullName>
    </recommendedName>
</protein>
<evidence type="ECO:0000256" key="3">
    <source>
        <dbReference type="ARBA" id="ARBA00022771"/>
    </source>
</evidence>
<comment type="similarity">
    <text evidence="7">Belongs to the RecR family.</text>
</comment>
<dbReference type="PANTHER" id="PTHR30446">
    <property type="entry name" value="RECOMBINATION PROTEIN RECR"/>
    <property type="match status" value="1"/>
</dbReference>
<reference evidence="9 10" key="1">
    <citation type="journal article" date="2018" name="Sci. Adv.">
        <title>Multi-heme cytochromes provide a pathway for survival in energy-limited environments.</title>
        <authorList>
            <person name="Deng X."/>
            <person name="Dohmae N."/>
            <person name="Nealson K.H."/>
            <person name="Hashimoto K."/>
            <person name="Okamoto A."/>
        </authorList>
    </citation>
    <scope>NUCLEOTIDE SEQUENCE [LARGE SCALE GENOMIC DNA]</scope>
    <source>
        <strain evidence="9 10">IS5</strain>
    </source>
</reference>
<gene>
    <name evidence="7" type="primary">recR</name>
    <name evidence="9" type="ORF">DFE_1166</name>
</gene>
<evidence type="ECO:0000256" key="5">
    <source>
        <dbReference type="ARBA" id="ARBA00023172"/>
    </source>
</evidence>
<dbReference type="NCBIfam" id="TIGR00615">
    <property type="entry name" value="recR"/>
    <property type="match status" value="1"/>
</dbReference>
<keyword evidence="6 7" id="KW-0234">DNA repair</keyword>
<keyword evidence="4 7" id="KW-0862">Zinc</keyword>
<dbReference type="Pfam" id="PF21176">
    <property type="entry name" value="RecR_HhH"/>
    <property type="match status" value="1"/>
</dbReference>
<dbReference type="EMBL" id="AP017378">
    <property type="protein sequence ID" value="BBD07892.1"/>
    <property type="molecule type" value="Genomic_DNA"/>
</dbReference>
<dbReference type="RefSeq" id="WP_126377533.1">
    <property type="nucleotide sequence ID" value="NZ_AP017378.1"/>
</dbReference>
<evidence type="ECO:0000256" key="7">
    <source>
        <dbReference type="HAMAP-Rule" id="MF_00017"/>
    </source>
</evidence>
<dbReference type="Pfam" id="PF13662">
    <property type="entry name" value="Toprim_4"/>
    <property type="match status" value="1"/>
</dbReference>
<dbReference type="Gene3D" id="3.40.1360.10">
    <property type="match status" value="1"/>
</dbReference>
<evidence type="ECO:0000256" key="4">
    <source>
        <dbReference type="ARBA" id="ARBA00022833"/>
    </source>
</evidence>
<comment type="function">
    <text evidence="7">May play a role in DNA repair. It seems to be involved in an RecBC-independent recombinational process of DNA repair. It may act with RecF and RecO.</text>
</comment>
<evidence type="ECO:0000256" key="2">
    <source>
        <dbReference type="ARBA" id="ARBA00022763"/>
    </source>
</evidence>
<accession>A0A2Z6AXA7</accession>
<dbReference type="GO" id="GO:0006281">
    <property type="term" value="P:DNA repair"/>
    <property type="evidence" value="ECO:0007669"/>
    <property type="project" value="UniProtKB-UniRule"/>
</dbReference>
<evidence type="ECO:0000259" key="8">
    <source>
        <dbReference type="PROSITE" id="PS50880"/>
    </source>
</evidence>
<dbReference type="KEGG" id="dfl:DFE_1166"/>
<dbReference type="GO" id="GO:0006310">
    <property type="term" value="P:DNA recombination"/>
    <property type="evidence" value="ECO:0007669"/>
    <property type="project" value="UniProtKB-UniRule"/>
</dbReference>
<dbReference type="InterPro" id="IPR023627">
    <property type="entry name" value="Rcmb_RecR"/>
</dbReference>
<dbReference type="Pfam" id="PF21175">
    <property type="entry name" value="RecR_C"/>
    <property type="match status" value="1"/>
</dbReference>
<organism evidence="9 10">
    <name type="scientific">Desulfovibrio ferrophilus</name>
    <dbReference type="NCBI Taxonomy" id="241368"/>
    <lineage>
        <taxon>Bacteria</taxon>
        <taxon>Pseudomonadati</taxon>
        <taxon>Thermodesulfobacteriota</taxon>
        <taxon>Desulfovibrionia</taxon>
        <taxon>Desulfovibrionales</taxon>
        <taxon>Desulfovibrionaceae</taxon>
        <taxon>Desulfovibrio</taxon>
    </lineage>
</organism>
<dbReference type="OrthoDB" id="9802672at2"/>
<dbReference type="AlphaFoldDB" id="A0A2Z6AXA7"/>
<dbReference type="CDD" id="cd01025">
    <property type="entry name" value="TOPRIM_recR"/>
    <property type="match status" value="1"/>
</dbReference>
<feature type="domain" description="Toprim" evidence="8">
    <location>
        <begin position="82"/>
        <end position="179"/>
    </location>
</feature>
<evidence type="ECO:0000256" key="1">
    <source>
        <dbReference type="ARBA" id="ARBA00022723"/>
    </source>
</evidence>
<dbReference type="InterPro" id="IPR015967">
    <property type="entry name" value="Rcmb_RecR_Znf"/>
</dbReference>
<dbReference type="InterPro" id="IPR034137">
    <property type="entry name" value="TOPRIM_RecR"/>
</dbReference>
<dbReference type="InterPro" id="IPR000093">
    <property type="entry name" value="DNA_Rcmb_RecR"/>
</dbReference>
<proteinExistence type="inferred from homology"/>
<keyword evidence="2 7" id="KW-0227">DNA damage</keyword>
<dbReference type="GO" id="GO:0003677">
    <property type="term" value="F:DNA binding"/>
    <property type="evidence" value="ECO:0007669"/>
    <property type="project" value="UniProtKB-UniRule"/>
</dbReference>
<dbReference type="Proteomes" id="UP000269883">
    <property type="component" value="Chromosome"/>
</dbReference>
<keyword evidence="1 7" id="KW-0479">Metal-binding</keyword>
<dbReference type="Gene3D" id="1.10.8.420">
    <property type="entry name" value="RecR Domain 1"/>
    <property type="match status" value="1"/>
</dbReference>
<dbReference type="InterPro" id="IPR006171">
    <property type="entry name" value="TOPRIM_dom"/>
</dbReference>
<name>A0A2Z6AXA7_9BACT</name>
<evidence type="ECO:0000256" key="6">
    <source>
        <dbReference type="ARBA" id="ARBA00023204"/>
    </source>
</evidence>
<dbReference type="PROSITE" id="PS01300">
    <property type="entry name" value="RECR"/>
    <property type="match status" value="1"/>
</dbReference>
<keyword evidence="10" id="KW-1185">Reference proteome</keyword>
<evidence type="ECO:0000313" key="9">
    <source>
        <dbReference type="EMBL" id="BBD07892.1"/>
    </source>
</evidence>